<evidence type="ECO:0000313" key="1">
    <source>
        <dbReference type="Proteomes" id="UP000887565"/>
    </source>
</evidence>
<organism evidence="1 2">
    <name type="scientific">Romanomermis culicivorax</name>
    <name type="common">Nematode worm</name>
    <dbReference type="NCBI Taxonomy" id="13658"/>
    <lineage>
        <taxon>Eukaryota</taxon>
        <taxon>Metazoa</taxon>
        <taxon>Ecdysozoa</taxon>
        <taxon>Nematoda</taxon>
        <taxon>Enoplea</taxon>
        <taxon>Dorylaimia</taxon>
        <taxon>Mermithida</taxon>
        <taxon>Mermithoidea</taxon>
        <taxon>Mermithidae</taxon>
        <taxon>Romanomermis</taxon>
    </lineage>
</organism>
<name>A0A915KLF2_ROMCU</name>
<reference evidence="2" key="1">
    <citation type="submission" date="2022-11" db="UniProtKB">
        <authorList>
            <consortium name="WormBaseParasite"/>
        </authorList>
    </citation>
    <scope>IDENTIFICATION</scope>
</reference>
<dbReference type="Proteomes" id="UP000887565">
    <property type="component" value="Unplaced"/>
</dbReference>
<sequence>METPQELAAWLAEEDKEIQILDLTWDAEGVTRYYTAEAIKNMKEKGLNDGQIFINLKKKQKTEACQEKKKVEKAIAVRRRKSAFQFFGMAWITLM</sequence>
<protein>
    <submittedName>
        <fullName evidence="2">Uncharacterized protein</fullName>
    </submittedName>
</protein>
<proteinExistence type="predicted"/>
<dbReference type="AlphaFoldDB" id="A0A915KLF2"/>
<evidence type="ECO:0000313" key="2">
    <source>
        <dbReference type="WBParaSite" id="nRc.2.0.1.t38858-RA"/>
    </source>
</evidence>
<accession>A0A915KLF2</accession>
<dbReference type="WBParaSite" id="nRc.2.0.1.t38858-RA">
    <property type="protein sequence ID" value="nRc.2.0.1.t38858-RA"/>
    <property type="gene ID" value="nRc.2.0.1.g38858"/>
</dbReference>
<keyword evidence="1" id="KW-1185">Reference proteome</keyword>